<evidence type="ECO:0000259" key="1">
    <source>
        <dbReference type="Pfam" id="PF00884"/>
    </source>
</evidence>
<dbReference type="InterPro" id="IPR017850">
    <property type="entry name" value="Alkaline_phosphatase_core_sf"/>
</dbReference>
<dbReference type="SUPFAM" id="SSF53649">
    <property type="entry name" value="Alkaline phosphatase-like"/>
    <property type="match status" value="1"/>
</dbReference>
<sequence length="189" mass="22108">MKKNVIIILIDGARLDRVEKSKIFNNLRSRSNYFKQTITSAPYTTAALHALFSGCYGYKTGTNSYWLSLNFQKNRFKSLVTYLKDDGFHTCGDGHSKLILANHGFDEFHVHDESNTDLVNHHSKLLENMAMQNKQGKNFLLYLTYSSIHTGIMNQVLRKYNNFSKEYFQNREKNEKAYQVDAIYHRIKY</sequence>
<feature type="non-terminal residue" evidence="2">
    <location>
        <position position="189"/>
    </location>
</feature>
<gene>
    <name evidence="2" type="ORF">METZ01_LOCUS406853</name>
</gene>
<protein>
    <recommendedName>
        <fullName evidence="1">Sulfatase N-terminal domain-containing protein</fullName>
    </recommendedName>
</protein>
<dbReference type="EMBL" id="UINC01157160">
    <property type="protein sequence ID" value="SVD53999.1"/>
    <property type="molecule type" value="Genomic_DNA"/>
</dbReference>
<organism evidence="2">
    <name type="scientific">marine metagenome</name>
    <dbReference type="NCBI Taxonomy" id="408172"/>
    <lineage>
        <taxon>unclassified sequences</taxon>
        <taxon>metagenomes</taxon>
        <taxon>ecological metagenomes</taxon>
    </lineage>
</organism>
<dbReference type="Gene3D" id="3.40.720.10">
    <property type="entry name" value="Alkaline Phosphatase, subunit A"/>
    <property type="match status" value="1"/>
</dbReference>
<dbReference type="AlphaFoldDB" id="A0A382W5K8"/>
<accession>A0A382W5K8</accession>
<dbReference type="InterPro" id="IPR000917">
    <property type="entry name" value="Sulfatase_N"/>
</dbReference>
<feature type="domain" description="Sulfatase N-terminal" evidence="1">
    <location>
        <begin position="3"/>
        <end position="180"/>
    </location>
</feature>
<dbReference type="Pfam" id="PF00884">
    <property type="entry name" value="Sulfatase"/>
    <property type="match status" value="1"/>
</dbReference>
<evidence type="ECO:0000313" key="2">
    <source>
        <dbReference type="EMBL" id="SVD53999.1"/>
    </source>
</evidence>
<name>A0A382W5K8_9ZZZZ</name>
<reference evidence="2" key="1">
    <citation type="submission" date="2018-05" db="EMBL/GenBank/DDBJ databases">
        <authorList>
            <person name="Lanie J.A."/>
            <person name="Ng W.-L."/>
            <person name="Kazmierczak K.M."/>
            <person name="Andrzejewski T.M."/>
            <person name="Davidsen T.M."/>
            <person name="Wayne K.J."/>
            <person name="Tettelin H."/>
            <person name="Glass J.I."/>
            <person name="Rusch D."/>
            <person name="Podicherti R."/>
            <person name="Tsui H.-C.T."/>
            <person name="Winkler M.E."/>
        </authorList>
    </citation>
    <scope>NUCLEOTIDE SEQUENCE</scope>
</reference>
<proteinExistence type="predicted"/>